<dbReference type="GO" id="GO:0048367">
    <property type="term" value="P:shoot system development"/>
    <property type="evidence" value="ECO:0007669"/>
    <property type="project" value="InterPro"/>
</dbReference>
<proteinExistence type="predicted"/>
<evidence type="ECO:0000313" key="1">
    <source>
        <dbReference type="EMBL" id="KAJ9541069.1"/>
    </source>
</evidence>
<dbReference type="PANTHER" id="PTHR33070:SF109">
    <property type="entry name" value="DOMAIN PROTEIN, PUTATIVE (DUF241)-RELATED"/>
    <property type="match status" value="1"/>
</dbReference>
<organism evidence="1 2">
    <name type="scientific">Centaurea solstitialis</name>
    <name type="common">yellow star-thistle</name>
    <dbReference type="NCBI Taxonomy" id="347529"/>
    <lineage>
        <taxon>Eukaryota</taxon>
        <taxon>Viridiplantae</taxon>
        <taxon>Streptophyta</taxon>
        <taxon>Embryophyta</taxon>
        <taxon>Tracheophyta</taxon>
        <taxon>Spermatophyta</taxon>
        <taxon>Magnoliopsida</taxon>
        <taxon>eudicotyledons</taxon>
        <taxon>Gunneridae</taxon>
        <taxon>Pentapetalae</taxon>
        <taxon>asterids</taxon>
        <taxon>campanulids</taxon>
        <taxon>Asterales</taxon>
        <taxon>Asteraceae</taxon>
        <taxon>Carduoideae</taxon>
        <taxon>Cardueae</taxon>
        <taxon>Centaureinae</taxon>
        <taxon>Centaurea</taxon>
    </lineage>
</organism>
<dbReference type="EMBL" id="JARYMX010000007">
    <property type="protein sequence ID" value="KAJ9541069.1"/>
    <property type="molecule type" value="Genomic_DNA"/>
</dbReference>
<dbReference type="AlphaFoldDB" id="A0AA38W8E8"/>
<reference evidence="1" key="1">
    <citation type="submission" date="2023-03" db="EMBL/GenBank/DDBJ databases">
        <title>Chromosome-scale reference genome and RAD-based genetic map of yellow starthistle (Centaurea solstitialis) reveal putative structural variation and QTLs associated with invader traits.</title>
        <authorList>
            <person name="Reatini B."/>
            <person name="Cang F.A."/>
            <person name="Jiang Q."/>
            <person name="Mckibben M.T.W."/>
            <person name="Barker M.S."/>
            <person name="Rieseberg L.H."/>
            <person name="Dlugosch K.M."/>
        </authorList>
    </citation>
    <scope>NUCLEOTIDE SEQUENCE</scope>
    <source>
        <strain evidence="1">CAN-66</strain>
        <tissue evidence="1">Leaf</tissue>
    </source>
</reference>
<sequence length="304" mass="34199">MAVSSKFSIRCQVKSISLPCRSHPSTLRIEQELNSAKTNAVTAKPSAETICSGLSQLMELYKQMDDLLNSSATKALITRQQNMKFVEDLVDESMKFLDVCGGIREMVAQMKEHIRDLHCALRRRKGELSSENSLMKYNCFRKKIKKDVKGLVASLKQVDNNMIGNGSFVVVDSDDHQLAAVIKAVIGVSEMTVSGFESLLSFFSMPISKPNRLSLVVSKLIHKGMVACEDQQEQGVLNEFDSIDAALQTLCKNESSSTQFDKMQIAKCRLERLEFQLECMETRLECMFRHLIRTRATLLNIISQ</sequence>
<protein>
    <submittedName>
        <fullName evidence="1">Uncharacterized protein</fullName>
    </submittedName>
</protein>
<gene>
    <name evidence="1" type="ORF">OSB04_027575</name>
</gene>
<comment type="caution">
    <text evidence="1">The sequence shown here is derived from an EMBL/GenBank/DDBJ whole genome shotgun (WGS) entry which is preliminary data.</text>
</comment>
<keyword evidence="2" id="KW-1185">Reference proteome</keyword>
<dbReference type="InterPro" id="IPR004320">
    <property type="entry name" value="BPS1_pln"/>
</dbReference>
<dbReference type="Pfam" id="PF03087">
    <property type="entry name" value="BPS1"/>
    <property type="match status" value="1"/>
</dbReference>
<evidence type="ECO:0000313" key="2">
    <source>
        <dbReference type="Proteomes" id="UP001172457"/>
    </source>
</evidence>
<accession>A0AA38W8E8</accession>
<dbReference type="Proteomes" id="UP001172457">
    <property type="component" value="Chromosome 7"/>
</dbReference>
<name>A0AA38W8E8_9ASTR</name>
<dbReference type="PANTHER" id="PTHR33070">
    <property type="entry name" value="OS06G0725500 PROTEIN"/>
    <property type="match status" value="1"/>
</dbReference>
<dbReference type="GO" id="GO:0048364">
    <property type="term" value="P:root development"/>
    <property type="evidence" value="ECO:0007669"/>
    <property type="project" value="InterPro"/>
</dbReference>